<accession>A0A2W2CXL7</accession>
<organism evidence="3 4">
    <name type="scientific">Micromonospora endophytica</name>
    <dbReference type="NCBI Taxonomy" id="515350"/>
    <lineage>
        <taxon>Bacteria</taxon>
        <taxon>Bacillati</taxon>
        <taxon>Actinomycetota</taxon>
        <taxon>Actinomycetes</taxon>
        <taxon>Micromonosporales</taxon>
        <taxon>Micromonosporaceae</taxon>
        <taxon>Micromonospora</taxon>
    </lineage>
</organism>
<dbReference type="OrthoDB" id="4538425at2"/>
<proteinExistence type="inferred from homology"/>
<name>A0A2W2CXL7_9ACTN</name>
<evidence type="ECO:0000313" key="4">
    <source>
        <dbReference type="Proteomes" id="UP000248627"/>
    </source>
</evidence>
<dbReference type="CDD" id="cd07814">
    <property type="entry name" value="SRPBCC_CalC_Aha1-like"/>
    <property type="match status" value="1"/>
</dbReference>
<sequence length="142" mass="15549">MAAHDDDTIVQQTVEIGAPVPRVWQALVAADVRAGWWSYLDLDPVVGGKVTETWEGPDGSNQTTGVITDLVDGRLLAMDWADDGWPESTHVEFVLRPTQVGTVVELRETGLDRLPGGAEIAAEHRAGWQMHLNNLRALVERS</sequence>
<comment type="caution">
    <text evidence="3">The sequence shown here is derived from an EMBL/GenBank/DDBJ whole genome shotgun (WGS) entry which is preliminary data.</text>
</comment>
<feature type="domain" description="Activator of Hsp90 ATPase homologue 1/2-like C-terminal" evidence="2">
    <location>
        <begin position="18"/>
        <end position="140"/>
    </location>
</feature>
<gene>
    <name evidence="3" type="ORF">C1I93_09945</name>
</gene>
<keyword evidence="4" id="KW-1185">Reference proteome</keyword>
<evidence type="ECO:0000256" key="1">
    <source>
        <dbReference type="ARBA" id="ARBA00006817"/>
    </source>
</evidence>
<reference evidence="3 4" key="1">
    <citation type="submission" date="2018-01" db="EMBL/GenBank/DDBJ databases">
        <title>Draft genome sequence of Jishengella endophytica.</title>
        <authorList>
            <person name="Sahin N."/>
            <person name="Ay H."/>
            <person name="Saygin H."/>
        </authorList>
    </citation>
    <scope>NUCLEOTIDE SEQUENCE [LARGE SCALE GENOMIC DNA]</scope>
    <source>
        <strain evidence="3 4">DSM 45430</strain>
    </source>
</reference>
<dbReference type="SUPFAM" id="SSF55961">
    <property type="entry name" value="Bet v1-like"/>
    <property type="match status" value="1"/>
</dbReference>
<evidence type="ECO:0000313" key="3">
    <source>
        <dbReference type="EMBL" id="PZF98084.1"/>
    </source>
</evidence>
<dbReference type="Proteomes" id="UP000248627">
    <property type="component" value="Unassembled WGS sequence"/>
</dbReference>
<dbReference type="Gene3D" id="3.30.530.20">
    <property type="match status" value="1"/>
</dbReference>
<comment type="similarity">
    <text evidence="1">Belongs to the AHA1 family.</text>
</comment>
<dbReference type="InterPro" id="IPR023393">
    <property type="entry name" value="START-like_dom_sf"/>
</dbReference>
<protein>
    <recommendedName>
        <fullName evidence="2">Activator of Hsp90 ATPase homologue 1/2-like C-terminal domain-containing protein</fullName>
    </recommendedName>
</protein>
<dbReference type="RefSeq" id="WP_111242956.1">
    <property type="nucleotide sequence ID" value="NZ_AP023358.1"/>
</dbReference>
<evidence type="ECO:0000259" key="2">
    <source>
        <dbReference type="Pfam" id="PF08327"/>
    </source>
</evidence>
<dbReference type="EMBL" id="POTX01000047">
    <property type="protein sequence ID" value="PZF98084.1"/>
    <property type="molecule type" value="Genomic_DNA"/>
</dbReference>
<dbReference type="AlphaFoldDB" id="A0A2W2CXL7"/>
<dbReference type="Pfam" id="PF08327">
    <property type="entry name" value="AHSA1"/>
    <property type="match status" value="1"/>
</dbReference>
<dbReference type="InterPro" id="IPR013538">
    <property type="entry name" value="ASHA1/2-like_C"/>
</dbReference>